<proteinExistence type="predicted"/>
<dbReference type="PANTHER" id="PTHR43775">
    <property type="entry name" value="FATTY ACID SYNTHASE"/>
    <property type="match status" value="1"/>
</dbReference>
<protein>
    <submittedName>
        <fullName evidence="1">Putative polyketide synthase</fullName>
    </submittedName>
</protein>
<feature type="non-terminal residue" evidence="1">
    <location>
        <position position="1"/>
    </location>
</feature>
<dbReference type="InterPro" id="IPR016039">
    <property type="entry name" value="Thiolase-like"/>
</dbReference>
<dbReference type="PANTHER" id="PTHR43775:SF29">
    <property type="entry name" value="ASPERFURANONE POLYKETIDE SYNTHASE AFOG-RELATED"/>
    <property type="match status" value="1"/>
</dbReference>
<feature type="non-terminal residue" evidence="1">
    <location>
        <position position="146"/>
    </location>
</feature>
<dbReference type="Gene3D" id="1.10.1240.100">
    <property type="match status" value="1"/>
</dbReference>
<sequence length="146" mass="16684">QGFGYGGTNAHIIMDDAHNYLLSRDLAGIHNTRLFNLTNGTAHPQHKEAAQLRIFPFSAQDKDGLERVRDAMGKYLKSVEVSKMHRREDQYLGDLAYTLYERRSRLQWQTFAVASSVEGLIETLQTKPWTNPETRYASKAPRIGFI</sequence>
<dbReference type="AlphaFoldDB" id="V9VA04"/>
<dbReference type="Gene3D" id="3.40.47.10">
    <property type="match status" value="1"/>
</dbReference>
<reference evidence="1" key="1">
    <citation type="submission" date="2013-11" db="EMBL/GenBank/DDBJ databases">
        <authorList>
            <person name="Peng J."/>
        </authorList>
    </citation>
    <scope>NUCLEOTIDE SEQUENCE</scope>
    <source>
        <strain evidence="1">Salicorn PJ3</strain>
    </source>
</reference>
<accession>V9VA04</accession>
<evidence type="ECO:0000313" key="1">
    <source>
        <dbReference type="EMBL" id="AHC92178.1"/>
    </source>
</evidence>
<dbReference type="InterPro" id="IPR050091">
    <property type="entry name" value="PKS_NRPS_Biosynth_Enz"/>
</dbReference>
<dbReference type="GO" id="GO:0006633">
    <property type="term" value="P:fatty acid biosynthetic process"/>
    <property type="evidence" value="ECO:0007669"/>
    <property type="project" value="TreeGrafter"/>
</dbReference>
<name>V9VA04_9EURO</name>
<organism evidence="1">
    <name type="scientific">Penicillium sp. Salicorn PJ3</name>
    <dbReference type="NCBI Taxonomy" id="1429850"/>
    <lineage>
        <taxon>Eukaryota</taxon>
        <taxon>Fungi</taxon>
        <taxon>Dikarya</taxon>
        <taxon>Ascomycota</taxon>
        <taxon>Pezizomycotina</taxon>
        <taxon>Eurotiomycetes</taxon>
        <taxon>Eurotiomycetidae</taxon>
        <taxon>Eurotiales</taxon>
        <taxon>Aspergillaceae</taxon>
        <taxon>Penicillium</taxon>
    </lineage>
</organism>
<dbReference type="GO" id="GO:0044550">
    <property type="term" value="P:secondary metabolite biosynthetic process"/>
    <property type="evidence" value="ECO:0007669"/>
    <property type="project" value="TreeGrafter"/>
</dbReference>
<dbReference type="EMBL" id="KF898046">
    <property type="protein sequence ID" value="AHC92178.1"/>
    <property type="molecule type" value="Genomic_DNA"/>
</dbReference>
<dbReference type="GO" id="GO:0004312">
    <property type="term" value="F:fatty acid synthase activity"/>
    <property type="evidence" value="ECO:0007669"/>
    <property type="project" value="TreeGrafter"/>
</dbReference>